<dbReference type="Proteomes" id="UP000789739">
    <property type="component" value="Unassembled WGS sequence"/>
</dbReference>
<comment type="caution">
    <text evidence="1">The sequence shown here is derived from an EMBL/GenBank/DDBJ whole genome shotgun (WGS) entry which is preliminary data.</text>
</comment>
<evidence type="ECO:0000313" key="2">
    <source>
        <dbReference type="Proteomes" id="UP000789739"/>
    </source>
</evidence>
<sequence>MTTRQETFSTWTDNDILLSEGKKTDTPWQSLIVNESENTSNETLTKRAKGLLATSILNRTKDSAELKFDNWLSIIYLPVKENINQPVDSALAEVRQAYDVSLNEAIVVITS</sequence>
<reference evidence="1" key="1">
    <citation type="submission" date="2021-06" db="EMBL/GenBank/DDBJ databases">
        <authorList>
            <person name="Kallberg Y."/>
            <person name="Tangrot J."/>
            <person name="Rosling A."/>
        </authorList>
    </citation>
    <scope>NUCLEOTIDE SEQUENCE</scope>
    <source>
        <strain evidence="1">BR232B</strain>
    </source>
</reference>
<name>A0A9N9AFG4_9GLOM</name>
<proteinExistence type="predicted"/>
<gene>
    <name evidence="1" type="ORF">PBRASI_LOCUS3949</name>
</gene>
<evidence type="ECO:0000313" key="1">
    <source>
        <dbReference type="EMBL" id="CAG8527681.1"/>
    </source>
</evidence>
<dbReference type="AlphaFoldDB" id="A0A9N9AFG4"/>
<accession>A0A9N9AFG4</accession>
<protein>
    <submittedName>
        <fullName evidence="1">679_t:CDS:1</fullName>
    </submittedName>
</protein>
<keyword evidence="2" id="KW-1185">Reference proteome</keyword>
<dbReference type="EMBL" id="CAJVPI010000380">
    <property type="protein sequence ID" value="CAG8527681.1"/>
    <property type="molecule type" value="Genomic_DNA"/>
</dbReference>
<organism evidence="1 2">
    <name type="scientific">Paraglomus brasilianum</name>
    <dbReference type="NCBI Taxonomy" id="144538"/>
    <lineage>
        <taxon>Eukaryota</taxon>
        <taxon>Fungi</taxon>
        <taxon>Fungi incertae sedis</taxon>
        <taxon>Mucoromycota</taxon>
        <taxon>Glomeromycotina</taxon>
        <taxon>Glomeromycetes</taxon>
        <taxon>Paraglomerales</taxon>
        <taxon>Paraglomeraceae</taxon>
        <taxon>Paraglomus</taxon>
    </lineage>
</organism>